<keyword evidence="2" id="KW-1185">Reference proteome</keyword>
<evidence type="ECO:0000313" key="1">
    <source>
        <dbReference type="EMBL" id="KAJ2987969.1"/>
    </source>
</evidence>
<dbReference type="EMBL" id="JANSHE010003050">
    <property type="protein sequence ID" value="KAJ2987969.1"/>
    <property type="molecule type" value="Genomic_DNA"/>
</dbReference>
<accession>A0ACC1P9X2</accession>
<gene>
    <name evidence="1" type="ORF">NUW54_g9266</name>
</gene>
<organism evidence="1 2">
    <name type="scientific">Trametes sanguinea</name>
    <dbReference type="NCBI Taxonomy" id="158606"/>
    <lineage>
        <taxon>Eukaryota</taxon>
        <taxon>Fungi</taxon>
        <taxon>Dikarya</taxon>
        <taxon>Basidiomycota</taxon>
        <taxon>Agaricomycotina</taxon>
        <taxon>Agaricomycetes</taxon>
        <taxon>Polyporales</taxon>
        <taxon>Polyporaceae</taxon>
        <taxon>Trametes</taxon>
    </lineage>
</organism>
<sequence>MSTIRLPSQDNSEQIIHEAICLTTGGRAYGPYWTVNGLALRSMTYTRYAVPQAAVPWLKSDLDWEVDQGYSMLCSLRPRSSVLEIFPPCDATIMRESAPALHMPPLRHMETPILCTPCVHRSLALKLEGAVDSFPQRPRASQPHRAKECQSSIAITSAFLDVTRSCPHTGKRLERWDPNRYAAAHAAVALDPLCSLPVFMNLELSLTGIYVSEQNIWSMAHSWPRIARLDIRIDSGGIAVKQGNLLGRAPANSFVAFATHCPRFETLVWKPLYITTTVAASRPGVRRRIRSQPLNCALNIDIRAFKETQKADAAFPESDSSEREAYLLILESPFGAAFAPSCTAICQLLLHLESLYNTVGQALMAVVRVFVSLCAITLPSIRQVGRLVLLTLSGPGSQAQYGGDESKCEFNDDRCLKATGGDMYMGSKAATNTYTEAG</sequence>
<evidence type="ECO:0000313" key="2">
    <source>
        <dbReference type="Proteomes" id="UP001144978"/>
    </source>
</evidence>
<name>A0ACC1P9X2_9APHY</name>
<comment type="caution">
    <text evidence="1">The sequence shown here is derived from an EMBL/GenBank/DDBJ whole genome shotgun (WGS) entry which is preliminary data.</text>
</comment>
<dbReference type="Proteomes" id="UP001144978">
    <property type="component" value="Unassembled WGS sequence"/>
</dbReference>
<protein>
    <submittedName>
        <fullName evidence="1">Uncharacterized protein</fullName>
    </submittedName>
</protein>
<reference evidence="1" key="1">
    <citation type="submission" date="2022-08" db="EMBL/GenBank/DDBJ databases">
        <title>Genome Sequence of Pycnoporus sanguineus.</title>
        <authorList>
            <person name="Buettner E."/>
        </authorList>
    </citation>
    <scope>NUCLEOTIDE SEQUENCE</scope>
    <source>
        <strain evidence="1">CG-C14</strain>
    </source>
</reference>
<proteinExistence type="predicted"/>